<protein>
    <submittedName>
        <fullName evidence="1">Uncharacterized protein</fullName>
    </submittedName>
</protein>
<dbReference type="EMBL" id="CP030103">
    <property type="protein sequence ID" value="AWX42597.1"/>
    <property type="molecule type" value="Genomic_DNA"/>
</dbReference>
<proteinExistence type="predicted"/>
<dbReference type="Proteomes" id="UP000249865">
    <property type="component" value="Chromosome"/>
</dbReference>
<accession>A0A2Z4LMY3</accession>
<reference evidence="2" key="1">
    <citation type="submission" date="2018-06" db="EMBL/GenBank/DDBJ databases">
        <title>Complete genome sequences of Mycoplasma anatis, M. anseris and M. cloacale type strains.</title>
        <authorList>
            <person name="Grozner D."/>
            <person name="Forro B."/>
            <person name="Sulyok K.M."/>
            <person name="Marton S."/>
            <person name="Kreizinger Z."/>
            <person name="Banyai K."/>
            <person name="Gyuranecz M."/>
        </authorList>
    </citation>
    <scope>NUCLEOTIDE SEQUENCE [LARGE SCALE GENOMIC DNA]</scope>
    <source>
        <strain evidence="2">NCTC 10199</strain>
    </source>
</reference>
<dbReference type="RefSeq" id="WP_029329999.1">
    <property type="nucleotide sequence ID" value="NZ_CP030103.1"/>
</dbReference>
<dbReference type="KEGG" id="mclo:DK849_00660"/>
<evidence type="ECO:0000313" key="1">
    <source>
        <dbReference type="EMBL" id="AWX42597.1"/>
    </source>
</evidence>
<dbReference type="PROSITE" id="PS51257">
    <property type="entry name" value="PROKAR_LIPOPROTEIN"/>
    <property type="match status" value="1"/>
</dbReference>
<name>A0A2Z4LMY3_9BACT</name>
<sequence>MKKIKFILPAFSLLVIPCVTIACKRPDWEEPIKNNNQENQEEKNNSIAFESSPVNNLYSKYNGDVQKVFVDLKRNYRHYHQKFSTLKRNYLILKNKLTQLSNEQSIEENRNTIRSFISKWLDIKNNQDVNLFSLFLSKYTLIFQDIEAVMVDINLAFESKEFLKHLKVIDDRLLGKDINLSLLQNSVNSAWIFLKQNVLDYNKLTTIENLNNINLDGDKNSHSHSHALLNMLNEISLWHIKMIEYQKQYYTEFKNDFQSMTNSIVDNINHIDVLQNFNYMDQVFINEIEYNPTESLITNATLEATNDMLNEIKTMLLNIGKSQGLKENDLLK</sequence>
<dbReference type="NCBIfam" id="NF045840">
    <property type="entry name" value="SHxHSH_motif_LP"/>
    <property type="match status" value="1"/>
</dbReference>
<dbReference type="AlphaFoldDB" id="A0A2Z4LMY3"/>
<organism evidence="1 2">
    <name type="scientific">Metamycoplasma cloacale</name>
    <dbReference type="NCBI Taxonomy" id="92401"/>
    <lineage>
        <taxon>Bacteria</taxon>
        <taxon>Bacillati</taxon>
        <taxon>Mycoplasmatota</taxon>
        <taxon>Mycoplasmoidales</taxon>
        <taxon>Metamycoplasmataceae</taxon>
        <taxon>Metamycoplasma</taxon>
    </lineage>
</organism>
<keyword evidence="2" id="KW-1185">Reference proteome</keyword>
<dbReference type="OrthoDB" id="401359at2"/>
<gene>
    <name evidence="1" type="ORF">DK849_00660</name>
</gene>
<dbReference type="NCBIfam" id="NF045961">
    <property type="entry name" value="MAG5150_fam_LP"/>
    <property type="match status" value="1"/>
</dbReference>
<evidence type="ECO:0000313" key="2">
    <source>
        <dbReference type="Proteomes" id="UP000249865"/>
    </source>
</evidence>